<reference evidence="2" key="2">
    <citation type="submission" date="2023-04" db="EMBL/GenBank/DDBJ databases">
        <authorList>
            <person name="Bu L."/>
            <person name="Lu L."/>
            <person name="Laidemitt M.R."/>
            <person name="Zhang S.M."/>
            <person name="Mutuku M."/>
            <person name="Mkoji G."/>
            <person name="Steinauer M."/>
            <person name="Loker E.S."/>
        </authorList>
    </citation>
    <scope>NUCLEOTIDE SEQUENCE</scope>
    <source>
        <strain evidence="2">KasaAsao</strain>
        <tissue evidence="2">Whole Snail</tissue>
    </source>
</reference>
<comment type="caution">
    <text evidence="2">The sequence shown here is derived from an EMBL/GenBank/DDBJ whole genome shotgun (WGS) entry which is preliminary data.</text>
</comment>
<protein>
    <submittedName>
        <fullName evidence="2">Multiple epidermal growth factor-like domains 10</fullName>
    </submittedName>
</protein>
<keyword evidence="1" id="KW-0812">Transmembrane</keyword>
<evidence type="ECO:0000313" key="2">
    <source>
        <dbReference type="EMBL" id="KAK0044792.1"/>
    </source>
</evidence>
<keyword evidence="3" id="KW-1185">Reference proteome</keyword>
<proteinExistence type="predicted"/>
<dbReference type="EMBL" id="JASAOG010000191">
    <property type="protein sequence ID" value="KAK0044792.1"/>
    <property type="molecule type" value="Genomic_DNA"/>
</dbReference>
<name>A0AAD8EY58_BIOPF</name>
<evidence type="ECO:0000313" key="3">
    <source>
        <dbReference type="Proteomes" id="UP001233172"/>
    </source>
</evidence>
<feature type="transmembrane region" description="Helical" evidence="1">
    <location>
        <begin position="556"/>
        <end position="575"/>
    </location>
</feature>
<keyword evidence="1" id="KW-1133">Transmembrane helix</keyword>
<dbReference type="InterPro" id="IPR052108">
    <property type="entry name" value="MEGF/SIB"/>
</dbReference>
<keyword evidence="1" id="KW-0472">Membrane</keyword>
<gene>
    <name evidence="2" type="ORF">Bpfe_025737</name>
</gene>
<organism evidence="2 3">
    <name type="scientific">Biomphalaria pfeifferi</name>
    <name type="common">Bloodfluke planorb</name>
    <name type="synonym">Freshwater snail</name>
    <dbReference type="NCBI Taxonomy" id="112525"/>
    <lineage>
        <taxon>Eukaryota</taxon>
        <taxon>Metazoa</taxon>
        <taxon>Spiralia</taxon>
        <taxon>Lophotrochozoa</taxon>
        <taxon>Mollusca</taxon>
        <taxon>Gastropoda</taxon>
        <taxon>Heterobranchia</taxon>
        <taxon>Euthyneura</taxon>
        <taxon>Panpulmonata</taxon>
        <taxon>Hygrophila</taxon>
        <taxon>Lymnaeoidea</taxon>
        <taxon>Planorbidae</taxon>
        <taxon>Biomphalaria</taxon>
    </lineage>
</organism>
<dbReference type="AlphaFoldDB" id="A0AAD8EY58"/>
<accession>A0AAD8EY58</accession>
<reference evidence="2" key="1">
    <citation type="journal article" date="2023" name="PLoS Negl. Trop. Dis.">
        <title>A genome sequence for Biomphalaria pfeifferi, the major vector snail for the human-infecting parasite Schistosoma mansoni.</title>
        <authorList>
            <person name="Bu L."/>
            <person name="Lu L."/>
            <person name="Laidemitt M.R."/>
            <person name="Zhang S.M."/>
            <person name="Mutuku M."/>
            <person name="Mkoji G."/>
            <person name="Steinauer M."/>
            <person name="Loker E.S."/>
        </authorList>
    </citation>
    <scope>NUCLEOTIDE SEQUENCE</scope>
    <source>
        <strain evidence="2">KasaAsao</strain>
    </source>
</reference>
<sequence length="589" mass="64516">MKIGPGRSSSTSSPFFFFNLTPCKIIPFRTVQLTVVMNIRKVTTYRDSNLLCHCKNNQCYPTGACLPNVTCEDGYFGENCLYENAAKISTTNASYLVDSNVETCSPFLENKSFAHFKMARPMTFTFMRLAVKGTNHIQDPFSKVALMFEEKEGGTEECSLLRLWTQSTREVDLFCPDVTKFDGVTLQWHLLEVCEVYLSLGRNVAIGEQVHGSSFRSRQTTSTKGVDGDLGSCYKTAAIDPEPMLAILFSAPKVIGTVRLHSSCEDTVLPFGDKVNVNVSEVTPPSEPLMLMISAFDADEEEVAVVQGVQLTCEPQEVYIPALVSVSSMVIELDQPPNGNGSGFILCEVEIFGGKAGLLCKENCPPNCQRQCSVIKRNCQRCVKGFYGAQCETRVPLCGKFKYGDRCQKVCRHCLNGMCDIRGICEQGCRPGYSGSHCHAYCGNCARDGSCSAMTRKCTFGCLERYYGETCEKYCGNCKEAPNCSMRLEPCPQGCIAPFTGLYCNETCGGCAGEGGCHQLTQKCAEGCLSVFEGTRCNLQLSPSGVIEDVEMDDSFVYIAMVTLSVIILVLYTLLINSQAIASVLNLGD</sequence>
<dbReference type="Proteomes" id="UP001233172">
    <property type="component" value="Unassembled WGS sequence"/>
</dbReference>
<dbReference type="PANTHER" id="PTHR24035:SF109">
    <property type="entry name" value="PROTEIN DRAPER"/>
    <property type="match status" value="1"/>
</dbReference>
<dbReference type="PANTHER" id="PTHR24035">
    <property type="entry name" value="MULTIPLE EPIDERMAL GROWTH FACTOR-LIKE DOMAINS PROTEIN"/>
    <property type="match status" value="1"/>
</dbReference>
<dbReference type="Gene3D" id="2.170.300.10">
    <property type="entry name" value="Tie2 ligand-binding domain superfamily"/>
    <property type="match status" value="1"/>
</dbReference>
<evidence type="ECO:0000256" key="1">
    <source>
        <dbReference type="SAM" id="Phobius"/>
    </source>
</evidence>